<feature type="compositionally biased region" description="Acidic residues" evidence="7">
    <location>
        <begin position="333"/>
        <end position="345"/>
    </location>
</feature>
<comment type="similarity">
    <text evidence="5">Belongs to the WD repeat WDR3/UTP12 family.</text>
</comment>
<feature type="repeat" description="WD" evidence="6">
    <location>
        <begin position="502"/>
        <end position="536"/>
    </location>
</feature>
<dbReference type="AlphaFoldDB" id="A0AAN7T5K3"/>
<dbReference type="SMART" id="SM00320">
    <property type="entry name" value="WD40"/>
    <property type="match status" value="11"/>
</dbReference>
<dbReference type="Pfam" id="PF25173">
    <property type="entry name" value="Beta-prop_WDR3_1st"/>
    <property type="match status" value="1"/>
</dbReference>
<organism evidence="9 10">
    <name type="scientific">Lithohypha guttulata</name>
    <dbReference type="NCBI Taxonomy" id="1690604"/>
    <lineage>
        <taxon>Eukaryota</taxon>
        <taxon>Fungi</taxon>
        <taxon>Dikarya</taxon>
        <taxon>Ascomycota</taxon>
        <taxon>Pezizomycotina</taxon>
        <taxon>Eurotiomycetes</taxon>
        <taxon>Chaetothyriomycetidae</taxon>
        <taxon>Chaetothyriales</taxon>
        <taxon>Trichomeriaceae</taxon>
        <taxon>Lithohypha</taxon>
    </lineage>
</organism>
<dbReference type="PANTHER" id="PTHR19853:SF0">
    <property type="entry name" value="WD REPEAT-CONTAINING PROTEIN 3"/>
    <property type="match status" value="1"/>
</dbReference>
<dbReference type="InterPro" id="IPR015943">
    <property type="entry name" value="WD40/YVTN_repeat-like_dom_sf"/>
</dbReference>
<dbReference type="InterPro" id="IPR019775">
    <property type="entry name" value="WD40_repeat_CS"/>
</dbReference>
<dbReference type="EMBL" id="JAVRRJ010000002">
    <property type="protein sequence ID" value="KAK5089148.1"/>
    <property type="molecule type" value="Genomic_DNA"/>
</dbReference>
<dbReference type="Proteomes" id="UP001309876">
    <property type="component" value="Unassembled WGS sequence"/>
</dbReference>
<name>A0AAN7T5K3_9EURO</name>
<evidence type="ECO:0000256" key="4">
    <source>
        <dbReference type="ARBA" id="ARBA00023242"/>
    </source>
</evidence>
<dbReference type="SUPFAM" id="SSF50978">
    <property type="entry name" value="WD40 repeat-like"/>
    <property type="match status" value="2"/>
</dbReference>
<sequence length="965" mass="108612">MVKSYLKFEQISTFGQICSTASNCIWDSKTEDEATTSRTSAGRAFVGANEDVLVWDLKRGELESRWHVTDNRAQVTVIVRSQNDPDLFAVGYDDGKIRVWDSRTTTIYITFNGHKSAITQLTFDRKGVRLASGARDTDIILWDLVGEVGLHKLKGHKDQITSLNFLSVAQPLRDGDEETVLTNGDEEDDQYLLSTSKDALIKIWDLSTQHCIETHVAQTNGECWALGLSPDHDGCITAGNDGEMRAWVIDQQALARASKEFASGEKVLKDRGTFYRNGKDRTIAVRFHPKRDLIAFHGSEKAIELWRIRNEDEIRKSVNRKRKRRKEKLADQEMQDEPELEDSTDLDLSQANITEVFVPYVILRTGGRVRSMDWAGGKSSKSLSILLATTNNQLELYDVDAKERKSKDRTIEYNRSLSIDQAGHRSDIRCLALSSDDRMLASASSNTLKVWNAKTHSCLRTLDCGYALCTTFLPGSKIVVVGTREGNLEIFDIAASSLIDTIPAHERDIWSMHLSPDGRTLITGSADKSAKFWELRVVQEEVLGTNRKNPKLTLVHTRTLKTADDILAVRFSPDGKYLALSTLDTTVKVFFVDTLKLYLTLYGHKLPVLNLDISYDSKLVLTSSADKTVRIWGLDFGDCHKTFLAHNDSVLNCQFIPDNRDGNGHHFFSASKDRTLKYYDGDKFEQIQKLEGHHGEIWAMTVAHNGQFVVTAAHDKSIRIWDQTDEQVFLEEEREKELEEMYENTLLTSLDDDGANEKDAEGVESTDPSKQSGQTLIASEKITEALTLGVEDLEIMTEHAKAVQNAKANATKPPAQPPRHPIYLANGNISASSYLLNILQKLPPQHLTDALLLLSFSQLPTLLTFLTLFAEEQRNIPLVCRILNFMLKVHNKQIVSSRLMRVELENLREKLRAGMEKSRREMGFNLAGLRVLGRRMADEGPGFVDENVDEVQESKGKKRTFVSIA</sequence>
<accession>A0AAN7T5K3</accession>
<comment type="caution">
    <text evidence="9">The sequence shown here is derived from an EMBL/GenBank/DDBJ whole genome shotgun (WGS) entry which is preliminary data.</text>
</comment>
<feature type="repeat" description="WD" evidence="6">
    <location>
        <begin position="601"/>
        <end position="642"/>
    </location>
</feature>
<keyword evidence="3" id="KW-0677">Repeat</keyword>
<dbReference type="InterPro" id="IPR036322">
    <property type="entry name" value="WD40_repeat_dom_sf"/>
</dbReference>
<dbReference type="InterPro" id="IPR020472">
    <property type="entry name" value="WD40_PAC1"/>
</dbReference>
<keyword evidence="10" id="KW-1185">Reference proteome</keyword>
<dbReference type="Pfam" id="PF04003">
    <property type="entry name" value="Utp12"/>
    <property type="match status" value="1"/>
</dbReference>
<feature type="repeat" description="WD" evidence="6">
    <location>
        <begin position="111"/>
        <end position="144"/>
    </location>
</feature>
<protein>
    <submittedName>
        <fullName evidence="9">Beta transducin</fullName>
    </submittedName>
</protein>
<feature type="region of interest" description="Disordered" evidence="7">
    <location>
        <begin position="748"/>
        <end position="773"/>
    </location>
</feature>
<dbReference type="CDD" id="cd00200">
    <property type="entry name" value="WD40"/>
    <property type="match status" value="2"/>
</dbReference>
<dbReference type="GO" id="GO:0034388">
    <property type="term" value="C:Pwp2p-containing subcomplex of 90S preribosome"/>
    <property type="evidence" value="ECO:0007669"/>
    <property type="project" value="TreeGrafter"/>
</dbReference>
<feature type="region of interest" description="Disordered" evidence="7">
    <location>
        <begin position="318"/>
        <end position="345"/>
    </location>
</feature>
<feature type="repeat" description="WD" evidence="6">
    <location>
        <begin position="68"/>
        <end position="110"/>
    </location>
</feature>
<evidence type="ECO:0000256" key="7">
    <source>
        <dbReference type="SAM" id="MobiDB-lite"/>
    </source>
</evidence>
<evidence type="ECO:0000259" key="8">
    <source>
        <dbReference type="Pfam" id="PF04003"/>
    </source>
</evidence>
<dbReference type="PROSITE" id="PS50294">
    <property type="entry name" value="WD_REPEATS_REGION"/>
    <property type="match status" value="4"/>
</dbReference>
<dbReference type="PROSITE" id="PS00678">
    <property type="entry name" value="WD_REPEATS_1"/>
    <property type="match status" value="3"/>
</dbReference>
<dbReference type="GO" id="GO:0032040">
    <property type="term" value="C:small-subunit processome"/>
    <property type="evidence" value="ECO:0007669"/>
    <property type="project" value="TreeGrafter"/>
</dbReference>
<proteinExistence type="inferred from homology"/>
<gene>
    <name evidence="9" type="primary">DIP2</name>
    <name evidence="9" type="ORF">LTR05_003372</name>
</gene>
<evidence type="ECO:0000256" key="2">
    <source>
        <dbReference type="ARBA" id="ARBA00022574"/>
    </source>
</evidence>
<dbReference type="Gene3D" id="2.130.10.10">
    <property type="entry name" value="YVTN repeat-like/Quinoprotein amine dehydrogenase"/>
    <property type="match status" value="5"/>
</dbReference>
<feature type="compositionally biased region" description="Basic residues" evidence="7">
    <location>
        <begin position="318"/>
        <end position="327"/>
    </location>
</feature>
<dbReference type="InterPro" id="IPR001680">
    <property type="entry name" value="WD40_rpt"/>
</dbReference>
<feature type="domain" description="Small-subunit processome Utp12" evidence="8">
    <location>
        <begin position="832"/>
        <end position="932"/>
    </location>
</feature>
<comment type="subcellular location">
    <subcellularLocation>
        <location evidence="1">Nucleus</location>
        <location evidence="1">Nucleolus</location>
    </subcellularLocation>
</comment>
<evidence type="ECO:0000256" key="5">
    <source>
        <dbReference type="ARBA" id="ARBA00038229"/>
    </source>
</evidence>
<evidence type="ECO:0000313" key="9">
    <source>
        <dbReference type="EMBL" id="KAK5089148.1"/>
    </source>
</evidence>
<feature type="repeat" description="WD" evidence="6">
    <location>
        <begin position="421"/>
        <end position="461"/>
    </location>
</feature>
<feature type="repeat" description="WD" evidence="6">
    <location>
        <begin position="690"/>
        <end position="722"/>
    </location>
</feature>
<keyword evidence="2 6" id="KW-0853">WD repeat</keyword>
<evidence type="ECO:0000313" key="10">
    <source>
        <dbReference type="Proteomes" id="UP001309876"/>
    </source>
</evidence>
<dbReference type="PANTHER" id="PTHR19853">
    <property type="entry name" value="WD REPEAT CONTAINING PROTEIN 3 WDR3"/>
    <property type="match status" value="1"/>
</dbReference>
<reference evidence="9 10" key="1">
    <citation type="submission" date="2023-08" db="EMBL/GenBank/DDBJ databases">
        <title>Black Yeasts Isolated from many extreme environments.</title>
        <authorList>
            <person name="Coleine C."/>
            <person name="Stajich J.E."/>
            <person name="Selbmann L."/>
        </authorList>
    </citation>
    <scope>NUCLEOTIDE SEQUENCE [LARGE SCALE GENOMIC DNA]</scope>
    <source>
        <strain evidence="9 10">CCFEE 5910</strain>
    </source>
</reference>
<evidence type="ECO:0000256" key="1">
    <source>
        <dbReference type="ARBA" id="ARBA00004604"/>
    </source>
</evidence>
<feature type="repeat" description="WD" evidence="6">
    <location>
        <begin position="173"/>
        <end position="214"/>
    </location>
</feature>
<dbReference type="InterPro" id="IPR007148">
    <property type="entry name" value="SSU_processome_Utp12"/>
</dbReference>
<dbReference type="FunFam" id="2.130.10.10:FF:000178">
    <property type="entry name" value="WD repeat domain 3"/>
    <property type="match status" value="1"/>
</dbReference>
<evidence type="ECO:0000256" key="3">
    <source>
        <dbReference type="ARBA" id="ARBA00022737"/>
    </source>
</evidence>
<dbReference type="InterPro" id="IPR051570">
    <property type="entry name" value="TBC1_cilium_biogenesis"/>
</dbReference>
<keyword evidence="4" id="KW-0539">Nucleus</keyword>
<dbReference type="PROSITE" id="PS50082">
    <property type="entry name" value="WD_REPEATS_2"/>
    <property type="match status" value="7"/>
</dbReference>
<dbReference type="GO" id="GO:0030490">
    <property type="term" value="P:maturation of SSU-rRNA"/>
    <property type="evidence" value="ECO:0007669"/>
    <property type="project" value="TreeGrafter"/>
</dbReference>
<dbReference type="GO" id="GO:0030515">
    <property type="term" value="F:snoRNA binding"/>
    <property type="evidence" value="ECO:0007669"/>
    <property type="project" value="TreeGrafter"/>
</dbReference>
<evidence type="ECO:0000256" key="6">
    <source>
        <dbReference type="PROSITE-ProRule" id="PRU00221"/>
    </source>
</evidence>
<dbReference type="Pfam" id="PF25172">
    <property type="entry name" value="Beta-prop_WDR3_2nd"/>
    <property type="match status" value="1"/>
</dbReference>
<dbReference type="PRINTS" id="PR00320">
    <property type="entry name" value="GPROTEINBRPT"/>
</dbReference>
<dbReference type="FunFam" id="2.130.10.10:FF:000157">
    <property type="entry name" value="WD repeat domain 3"/>
    <property type="match status" value="1"/>
</dbReference>